<comment type="caution">
    <text evidence="2">The sequence shown here is derived from an EMBL/GenBank/DDBJ whole genome shotgun (WGS) entry which is preliminary data.</text>
</comment>
<dbReference type="OrthoDB" id="9815592at2"/>
<dbReference type="InterPro" id="IPR017694">
    <property type="entry name" value="Phosphonate_tfrase_rpt"/>
</dbReference>
<comment type="similarity">
    <text evidence="1">Belongs to the transferase hexapeptide repeat family.</text>
</comment>
<evidence type="ECO:0000313" key="2">
    <source>
        <dbReference type="EMBL" id="KPL51644.1"/>
    </source>
</evidence>
<dbReference type="EMBL" id="LJYW01000001">
    <property type="protein sequence ID" value="KPL51644.1"/>
    <property type="molecule type" value="Genomic_DNA"/>
</dbReference>
<dbReference type="RefSeq" id="WP_054357806.1">
    <property type="nucleotide sequence ID" value="NZ_JAPCYQ010000001.1"/>
</dbReference>
<dbReference type="Proteomes" id="UP000048984">
    <property type="component" value="Unassembled WGS sequence"/>
</dbReference>
<gene>
    <name evidence="2" type="ORF">ABB55_04865</name>
</gene>
<protein>
    <submittedName>
        <fullName evidence="2">Chloramphenicol acetyltransferase</fullName>
    </submittedName>
</protein>
<dbReference type="GO" id="GO:0016740">
    <property type="term" value="F:transferase activity"/>
    <property type="evidence" value="ECO:0007669"/>
    <property type="project" value="UniProtKB-KW"/>
</dbReference>
<proteinExistence type="inferred from homology"/>
<keyword evidence="2" id="KW-0808">Transferase</keyword>
<reference evidence="2 3" key="1">
    <citation type="submission" date="2015-09" db="EMBL/GenBank/DDBJ databases">
        <authorList>
            <person name="Jackson K.R."/>
            <person name="Lunt B.L."/>
            <person name="Fisher J.N.B."/>
            <person name="Gardner A.V."/>
            <person name="Bailey M.E."/>
            <person name="Deus L.M."/>
            <person name="Earl A.S."/>
            <person name="Gibby P.D."/>
            <person name="Hartmann K.A."/>
            <person name="Liu J.E."/>
            <person name="Manci A.M."/>
            <person name="Nielsen D.A."/>
            <person name="Solomon M.B."/>
            <person name="Breakwell D.P."/>
            <person name="Burnett S.H."/>
            <person name="Grose J.H."/>
        </authorList>
    </citation>
    <scope>NUCLEOTIDE SEQUENCE [LARGE SCALE GENOMIC DNA]</scope>
    <source>
        <strain evidence="2 3">16</strain>
    </source>
</reference>
<evidence type="ECO:0000256" key="1">
    <source>
        <dbReference type="ARBA" id="ARBA00007274"/>
    </source>
</evidence>
<dbReference type="NCBIfam" id="TIGR03308">
    <property type="entry name" value="phn_thr-fam"/>
    <property type="match status" value="1"/>
</dbReference>
<dbReference type="InterPro" id="IPR050179">
    <property type="entry name" value="Trans_hexapeptide_repeat"/>
</dbReference>
<name>A0A0P6W1F6_9HYPH</name>
<keyword evidence="3" id="KW-1185">Reference proteome</keyword>
<dbReference type="AlphaFoldDB" id="A0A0P6W1F6"/>
<dbReference type="CDD" id="cd03349">
    <property type="entry name" value="LbH_XAT"/>
    <property type="match status" value="1"/>
</dbReference>
<evidence type="ECO:0000313" key="3">
    <source>
        <dbReference type="Proteomes" id="UP000048984"/>
    </source>
</evidence>
<dbReference type="SUPFAM" id="SSF51161">
    <property type="entry name" value="Trimeric LpxA-like enzymes"/>
    <property type="match status" value="1"/>
</dbReference>
<reference evidence="2 3" key="2">
    <citation type="submission" date="2015-10" db="EMBL/GenBank/DDBJ databases">
        <title>Draft Genome Sequence of Prosthecomicrobium hirschii ATCC 27832.</title>
        <authorList>
            <person name="Daniel J."/>
            <person name="Givan S.A."/>
            <person name="Brun Y.V."/>
            <person name="Brown P.J."/>
        </authorList>
    </citation>
    <scope>NUCLEOTIDE SEQUENCE [LARGE SCALE GENOMIC DNA]</scope>
    <source>
        <strain evidence="2 3">16</strain>
    </source>
</reference>
<organism evidence="2 3">
    <name type="scientific">Prosthecodimorpha hirschii</name>
    <dbReference type="NCBI Taxonomy" id="665126"/>
    <lineage>
        <taxon>Bacteria</taxon>
        <taxon>Pseudomonadati</taxon>
        <taxon>Pseudomonadota</taxon>
        <taxon>Alphaproteobacteria</taxon>
        <taxon>Hyphomicrobiales</taxon>
        <taxon>Ancalomicrobiaceae</taxon>
        <taxon>Prosthecodimorpha</taxon>
    </lineage>
</organism>
<dbReference type="STRING" id="665126.ABB55_04865"/>
<dbReference type="InterPro" id="IPR011004">
    <property type="entry name" value="Trimer_LpxA-like_sf"/>
</dbReference>
<accession>A0A0P6W1F6</accession>
<dbReference type="PANTHER" id="PTHR43300:SF11">
    <property type="entry name" value="ACETYLTRANSFERASE RV3034C-RELATED"/>
    <property type="match status" value="1"/>
</dbReference>
<dbReference type="PANTHER" id="PTHR43300">
    <property type="entry name" value="ACETYLTRANSFERASE"/>
    <property type="match status" value="1"/>
</dbReference>
<sequence length="223" mass="24963">MAALEDKNLPAHVRKKRLGPKPLVHETAITRQSTFGKFCKLGARTTVIESRFGDYSYATNDCEIVYADIGKFVSIGALVGINPGNHPMERASQSHFTYRSWQYFEDAEDEPDLFDRRRADRVTIDHDVWIGRGAIILAGRTVGSGAVVAAGAVVTKDVAPYTIVGGNPARVIRRRFDEAVSERLLALQWWHWPHAALRRALPDFRALPIEAFLDKYEVASTEI</sequence>
<dbReference type="Gene3D" id="2.160.10.10">
    <property type="entry name" value="Hexapeptide repeat proteins"/>
    <property type="match status" value="1"/>
</dbReference>